<feature type="transmembrane region" description="Helical" evidence="1">
    <location>
        <begin position="32"/>
        <end position="55"/>
    </location>
</feature>
<feature type="transmembrane region" description="Helical" evidence="1">
    <location>
        <begin position="76"/>
        <end position="97"/>
    </location>
</feature>
<dbReference type="PANTHER" id="PTHR11161">
    <property type="entry name" value="O-ACYLTRANSFERASE"/>
    <property type="match status" value="1"/>
</dbReference>
<dbReference type="EMBL" id="UFQS01000700">
    <property type="protein sequence ID" value="SSX06281.1"/>
    <property type="molecule type" value="Genomic_DNA"/>
</dbReference>
<dbReference type="InterPro" id="IPR052728">
    <property type="entry name" value="O2_lipid_transport_reg"/>
</dbReference>
<dbReference type="GO" id="GO:0016747">
    <property type="term" value="F:acyltransferase activity, transferring groups other than amino-acyl groups"/>
    <property type="evidence" value="ECO:0007669"/>
    <property type="project" value="InterPro"/>
</dbReference>
<evidence type="ECO:0000313" key="3">
    <source>
        <dbReference type="EMBL" id="SSX06281.1"/>
    </source>
</evidence>
<proteinExistence type="predicted"/>
<dbReference type="AlphaFoldDB" id="A0A336KQG6"/>
<feature type="transmembrane region" description="Helical" evidence="1">
    <location>
        <begin position="205"/>
        <end position="225"/>
    </location>
</feature>
<keyword evidence="1" id="KW-0812">Transmembrane</keyword>
<dbReference type="Pfam" id="PF01757">
    <property type="entry name" value="Acyl_transf_3"/>
    <property type="match status" value="1"/>
</dbReference>
<reference evidence="4" key="2">
    <citation type="submission" date="2018-07" db="EMBL/GenBank/DDBJ databases">
        <authorList>
            <person name="Quirk P.G."/>
            <person name="Krulwich T.A."/>
        </authorList>
    </citation>
    <scope>NUCLEOTIDE SEQUENCE</scope>
</reference>
<keyword evidence="1" id="KW-1133">Transmembrane helix</keyword>
<dbReference type="EMBL" id="UFQT01000700">
    <property type="protein sequence ID" value="SSX26635.1"/>
    <property type="molecule type" value="Genomic_DNA"/>
</dbReference>
<feature type="transmembrane region" description="Helical" evidence="1">
    <location>
        <begin position="237"/>
        <end position="256"/>
    </location>
</feature>
<gene>
    <name evidence="3" type="primary">CSON013717</name>
</gene>
<feature type="transmembrane region" description="Helical" evidence="1">
    <location>
        <begin position="343"/>
        <end position="364"/>
    </location>
</feature>
<feature type="transmembrane region" description="Helical" evidence="1">
    <location>
        <begin position="276"/>
        <end position="300"/>
    </location>
</feature>
<protein>
    <submittedName>
        <fullName evidence="3">CSON013717 protein</fullName>
    </submittedName>
</protein>
<evidence type="ECO:0000259" key="2">
    <source>
        <dbReference type="Pfam" id="PF01757"/>
    </source>
</evidence>
<feature type="domain" description="Acyltransferase 3" evidence="2">
    <location>
        <begin position="3"/>
        <end position="361"/>
    </location>
</feature>
<dbReference type="OMA" id="RTNICHA"/>
<dbReference type="InterPro" id="IPR002656">
    <property type="entry name" value="Acyl_transf_3_dom"/>
</dbReference>
<accession>A0A336KQG6</accession>
<organism evidence="3">
    <name type="scientific">Culicoides sonorensis</name>
    <name type="common">Biting midge</name>
    <dbReference type="NCBI Taxonomy" id="179676"/>
    <lineage>
        <taxon>Eukaryota</taxon>
        <taxon>Metazoa</taxon>
        <taxon>Ecdysozoa</taxon>
        <taxon>Arthropoda</taxon>
        <taxon>Hexapoda</taxon>
        <taxon>Insecta</taxon>
        <taxon>Pterygota</taxon>
        <taxon>Neoptera</taxon>
        <taxon>Endopterygota</taxon>
        <taxon>Diptera</taxon>
        <taxon>Nematocera</taxon>
        <taxon>Chironomoidea</taxon>
        <taxon>Ceratopogonidae</taxon>
        <taxon>Ceratopogoninae</taxon>
        <taxon>Culicoides</taxon>
        <taxon>Monoculicoides</taxon>
    </lineage>
</organism>
<name>A0A336KQG6_CULSO</name>
<feature type="transmembrane region" description="Helical" evidence="1">
    <location>
        <begin position="145"/>
        <end position="161"/>
    </location>
</feature>
<dbReference type="VEuPathDB" id="VectorBase:CSON013717"/>
<reference evidence="3" key="1">
    <citation type="submission" date="2018-04" db="EMBL/GenBank/DDBJ databases">
        <authorList>
            <person name="Go L.Y."/>
            <person name="Mitchell J.A."/>
        </authorList>
    </citation>
    <scope>NUCLEOTIDE SEQUENCE</scope>
    <source>
        <tissue evidence="3">Whole organism</tissue>
    </source>
</reference>
<evidence type="ECO:0000256" key="1">
    <source>
        <dbReference type="SAM" id="Phobius"/>
    </source>
</evidence>
<sequence length="375" mass="43469">MILCHIGYIGFNAFDNFREFIKHLQEGTSISIINSPIVVDIFFTISGFLLALGVENAKKQNTEPLKVFWKGILNRYLRLIIPYIPAVLILMTLAKYFETASPYLPFMNESENCQNHYWRNWLFIHNLYPFSEICFDTTWYLGADFQLYIILLTVMAFRMSYPKIGDHLLKLLFVMGLMTAAYVGYVDNFSFYIDVQLQSLNSSYFPFWIRMAPYLVGVGGGLLYNKLQGKKLVLNRFLMNILWIFILILGGFLYSSQNHRTEDRIFGAAFLSLGRSLWAVTIVWWIVTTAYGYGGVIGRICSYKCWIPISRISYSTCLMNQLVLYGIGMASDKPFHYDVLPNLILFMGYAIAILFLSLIFNVLFEFPFIRLIKLF</sequence>
<feature type="transmembrane region" description="Helical" evidence="1">
    <location>
        <begin position="168"/>
        <end position="185"/>
    </location>
</feature>
<keyword evidence="1" id="KW-0472">Membrane</keyword>
<feature type="transmembrane region" description="Helical" evidence="1">
    <location>
        <begin position="312"/>
        <end position="331"/>
    </location>
</feature>
<evidence type="ECO:0000313" key="4">
    <source>
        <dbReference type="EMBL" id="SSX26635.1"/>
    </source>
</evidence>
<dbReference type="PANTHER" id="PTHR11161:SF72">
    <property type="entry name" value="FI21449P1"/>
    <property type="match status" value="1"/>
</dbReference>